<dbReference type="GO" id="GO:0016757">
    <property type="term" value="F:glycosyltransferase activity"/>
    <property type="evidence" value="ECO:0000318"/>
    <property type="project" value="GO_Central"/>
</dbReference>
<evidence type="ECO:0000313" key="2">
    <source>
        <dbReference type="EMBL" id="EAY19271.1"/>
    </source>
</evidence>
<accession>A2DJQ7</accession>
<dbReference type="KEGG" id="tva:5464819"/>
<dbReference type="InterPro" id="IPR049625">
    <property type="entry name" value="Glyco_transf_61_cat"/>
</dbReference>
<organism evidence="2 3">
    <name type="scientific">Trichomonas vaginalis (strain ATCC PRA-98 / G3)</name>
    <dbReference type="NCBI Taxonomy" id="412133"/>
    <lineage>
        <taxon>Eukaryota</taxon>
        <taxon>Metamonada</taxon>
        <taxon>Parabasalia</taxon>
        <taxon>Trichomonadida</taxon>
        <taxon>Trichomonadidae</taxon>
        <taxon>Trichomonas</taxon>
    </lineage>
</organism>
<gene>
    <name evidence="2" type="ORF">TVAG_451850</name>
</gene>
<dbReference type="Pfam" id="PF04577">
    <property type="entry name" value="Glyco_transf_61"/>
    <property type="match status" value="1"/>
</dbReference>
<dbReference type="Proteomes" id="UP000001542">
    <property type="component" value="Unassembled WGS sequence"/>
</dbReference>
<evidence type="ECO:0000313" key="3">
    <source>
        <dbReference type="Proteomes" id="UP000001542"/>
    </source>
</evidence>
<sequence>MFGHLVHDFLTSMMYVPDYVNKSGFVVMKPITGLKIAQDWCNFLHINAKVVDLKVGSQIQVNELIAITGHENTHGVTVGGIKRLRKHIENLLGFDKIKPCKYVLANRPKEDRRSIIQIDKLFEEVKKIDERFILFNYPIKNLTENALFWSDIKIFVGPCGSQMYNSIFMRERTGFCLLFSHMDLPNVQLALASNFFLFGYVSSCEVENNFEKIDISKYIFYIKKVIYCVENNGWDNETLSTEDSPLVSRFPYKYVKSMPYVRYGSDNYRIDSQV</sequence>
<reference evidence="2" key="2">
    <citation type="journal article" date="2007" name="Science">
        <title>Draft genome sequence of the sexually transmitted pathogen Trichomonas vaginalis.</title>
        <authorList>
            <person name="Carlton J.M."/>
            <person name="Hirt R.P."/>
            <person name="Silva J.C."/>
            <person name="Delcher A.L."/>
            <person name="Schatz M."/>
            <person name="Zhao Q."/>
            <person name="Wortman J.R."/>
            <person name="Bidwell S.L."/>
            <person name="Alsmark U.C.M."/>
            <person name="Besteiro S."/>
            <person name="Sicheritz-Ponten T."/>
            <person name="Noel C.J."/>
            <person name="Dacks J.B."/>
            <person name="Foster P.G."/>
            <person name="Simillion C."/>
            <person name="Van de Peer Y."/>
            <person name="Miranda-Saavedra D."/>
            <person name="Barton G.J."/>
            <person name="Westrop G.D."/>
            <person name="Mueller S."/>
            <person name="Dessi D."/>
            <person name="Fiori P.L."/>
            <person name="Ren Q."/>
            <person name="Paulsen I."/>
            <person name="Zhang H."/>
            <person name="Bastida-Corcuera F.D."/>
            <person name="Simoes-Barbosa A."/>
            <person name="Brown M.T."/>
            <person name="Hayes R.D."/>
            <person name="Mukherjee M."/>
            <person name="Okumura C.Y."/>
            <person name="Schneider R."/>
            <person name="Smith A.J."/>
            <person name="Vanacova S."/>
            <person name="Villalvazo M."/>
            <person name="Haas B.J."/>
            <person name="Pertea M."/>
            <person name="Feldblyum T.V."/>
            <person name="Utterback T.R."/>
            <person name="Shu C.L."/>
            <person name="Osoegawa K."/>
            <person name="de Jong P.J."/>
            <person name="Hrdy I."/>
            <person name="Horvathova L."/>
            <person name="Zubacova Z."/>
            <person name="Dolezal P."/>
            <person name="Malik S.B."/>
            <person name="Logsdon J.M. Jr."/>
            <person name="Henze K."/>
            <person name="Gupta A."/>
            <person name="Wang C.C."/>
            <person name="Dunne R.L."/>
            <person name="Upcroft J.A."/>
            <person name="Upcroft P."/>
            <person name="White O."/>
            <person name="Salzberg S.L."/>
            <person name="Tang P."/>
            <person name="Chiu C.-H."/>
            <person name="Lee Y.-S."/>
            <person name="Embley T.M."/>
            <person name="Coombs G.H."/>
            <person name="Mottram J.C."/>
            <person name="Tachezy J."/>
            <person name="Fraser-Liggett C.M."/>
            <person name="Johnson P.J."/>
        </authorList>
    </citation>
    <scope>NUCLEOTIDE SEQUENCE [LARGE SCALE GENOMIC DNA]</scope>
    <source>
        <strain evidence="2">G3</strain>
    </source>
</reference>
<dbReference type="AlphaFoldDB" id="A2DJQ7"/>
<dbReference type="VEuPathDB" id="TrichDB:TVAGG3_0289820"/>
<dbReference type="VEuPathDB" id="TrichDB:TVAG_451850"/>
<feature type="domain" description="Glycosyltransferase 61 catalytic" evidence="1">
    <location>
        <begin position="2"/>
        <end position="175"/>
    </location>
</feature>
<dbReference type="EMBL" id="DS113209">
    <property type="protein sequence ID" value="EAY19271.1"/>
    <property type="molecule type" value="Genomic_DNA"/>
</dbReference>
<reference evidence="2" key="1">
    <citation type="submission" date="2006-10" db="EMBL/GenBank/DDBJ databases">
        <authorList>
            <person name="Amadeo P."/>
            <person name="Zhao Q."/>
            <person name="Wortman J."/>
            <person name="Fraser-Liggett C."/>
            <person name="Carlton J."/>
        </authorList>
    </citation>
    <scope>NUCLEOTIDE SEQUENCE</scope>
    <source>
        <strain evidence="2">G3</strain>
    </source>
</reference>
<dbReference type="RefSeq" id="XP_001580257.1">
    <property type="nucleotide sequence ID" value="XM_001580207.1"/>
</dbReference>
<proteinExistence type="predicted"/>
<name>A2DJQ7_TRIV3</name>
<dbReference type="InParanoid" id="A2DJQ7"/>
<keyword evidence="3" id="KW-1185">Reference proteome</keyword>
<protein>
    <recommendedName>
        <fullName evidence="1">Glycosyltransferase 61 catalytic domain-containing protein</fullName>
    </recommendedName>
</protein>
<evidence type="ECO:0000259" key="1">
    <source>
        <dbReference type="Pfam" id="PF04577"/>
    </source>
</evidence>